<evidence type="ECO:0000259" key="6">
    <source>
        <dbReference type="PROSITE" id="PS50255"/>
    </source>
</evidence>
<dbReference type="PROSITE" id="PS00191">
    <property type="entry name" value="CYTOCHROME_B5_1"/>
    <property type="match status" value="1"/>
</dbReference>
<dbReference type="SUPFAM" id="SSF55856">
    <property type="entry name" value="Cytochrome b5-like heme/steroid binding domain"/>
    <property type="match status" value="1"/>
</dbReference>
<keyword evidence="2" id="KW-0349">Heme</keyword>
<dbReference type="InterPro" id="IPR037458">
    <property type="entry name" value="L-MDH/L-LDH_FMN-bd"/>
</dbReference>
<dbReference type="InterPro" id="IPR001199">
    <property type="entry name" value="Cyt_B5-like_heme/steroid-bd"/>
</dbReference>
<dbReference type="EMBL" id="CP144098">
    <property type="protein sequence ID" value="WWC85377.1"/>
    <property type="molecule type" value="Genomic_DNA"/>
</dbReference>
<dbReference type="Gene3D" id="3.10.120.10">
    <property type="entry name" value="Cytochrome b5-like heme/steroid binding domain"/>
    <property type="match status" value="1"/>
</dbReference>
<dbReference type="Gene3D" id="3.20.20.70">
    <property type="entry name" value="Aldolase class I"/>
    <property type="match status" value="1"/>
</dbReference>
<evidence type="ECO:0000256" key="1">
    <source>
        <dbReference type="ARBA" id="ARBA00001917"/>
    </source>
</evidence>
<evidence type="ECO:0000259" key="7">
    <source>
        <dbReference type="PROSITE" id="PS51349"/>
    </source>
</evidence>
<keyword evidence="3" id="KW-0479">Metal-binding</keyword>
<evidence type="ECO:0000256" key="5">
    <source>
        <dbReference type="ARBA" id="ARBA00023004"/>
    </source>
</evidence>
<dbReference type="InterPro" id="IPR000262">
    <property type="entry name" value="FMN-dep_DH"/>
</dbReference>
<dbReference type="InterPro" id="IPR037396">
    <property type="entry name" value="FMN_HAD"/>
</dbReference>
<dbReference type="SMART" id="SM01117">
    <property type="entry name" value="Cyt-b5"/>
    <property type="match status" value="1"/>
</dbReference>
<dbReference type="InterPro" id="IPR013785">
    <property type="entry name" value="Aldolase_TIM"/>
</dbReference>
<dbReference type="GO" id="GO:0046872">
    <property type="term" value="F:metal ion binding"/>
    <property type="evidence" value="ECO:0007669"/>
    <property type="project" value="UniProtKB-KW"/>
</dbReference>
<evidence type="ECO:0000256" key="2">
    <source>
        <dbReference type="ARBA" id="ARBA00022617"/>
    </source>
</evidence>
<organism evidence="8 9">
    <name type="scientific">Kwoniella dendrophila CBS 6074</name>
    <dbReference type="NCBI Taxonomy" id="1295534"/>
    <lineage>
        <taxon>Eukaryota</taxon>
        <taxon>Fungi</taxon>
        <taxon>Dikarya</taxon>
        <taxon>Basidiomycota</taxon>
        <taxon>Agaricomycotina</taxon>
        <taxon>Tremellomycetes</taxon>
        <taxon>Tremellales</taxon>
        <taxon>Cryptococcaceae</taxon>
        <taxon>Kwoniella</taxon>
    </lineage>
</organism>
<name>A0AAX4JKQ3_9TREE</name>
<proteinExistence type="predicted"/>
<dbReference type="Proteomes" id="UP001355207">
    <property type="component" value="Chromosome 1"/>
</dbReference>
<dbReference type="GO" id="GO:0006089">
    <property type="term" value="P:lactate metabolic process"/>
    <property type="evidence" value="ECO:0007669"/>
    <property type="project" value="TreeGrafter"/>
</dbReference>
<dbReference type="CDD" id="cd02922">
    <property type="entry name" value="FCB2_FMN"/>
    <property type="match status" value="1"/>
</dbReference>
<keyword evidence="9" id="KW-1185">Reference proteome</keyword>
<gene>
    <name evidence="8" type="ORF">L201_000240</name>
</gene>
<evidence type="ECO:0000313" key="9">
    <source>
        <dbReference type="Proteomes" id="UP001355207"/>
    </source>
</evidence>
<dbReference type="PANTHER" id="PTHR10578">
    <property type="entry name" value="S -2-HYDROXY-ACID OXIDASE-RELATED"/>
    <property type="match status" value="1"/>
</dbReference>
<feature type="domain" description="FMN hydroxy acid dehydrogenase" evidence="7">
    <location>
        <begin position="211"/>
        <end position="602"/>
    </location>
</feature>
<dbReference type="AlphaFoldDB" id="A0AAX4JKQ3"/>
<evidence type="ECO:0008006" key="10">
    <source>
        <dbReference type="Google" id="ProtNLM"/>
    </source>
</evidence>
<dbReference type="GO" id="GO:0020037">
    <property type="term" value="F:heme binding"/>
    <property type="evidence" value="ECO:0007669"/>
    <property type="project" value="InterPro"/>
</dbReference>
<keyword evidence="5" id="KW-0408">Iron</keyword>
<protein>
    <recommendedName>
        <fullName evidence="10">L-lactate dehydrogenase</fullName>
    </recommendedName>
</protein>
<reference evidence="8 9" key="1">
    <citation type="submission" date="2024-01" db="EMBL/GenBank/DDBJ databases">
        <title>Comparative genomics of Cryptococcus and Kwoniella reveals pathogenesis evolution and contrasting modes of karyotype evolution via chromosome fusion or intercentromeric recombination.</title>
        <authorList>
            <person name="Coelho M.A."/>
            <person name="David-Palma M."/>
            <person name="Shea T."/>
            <person name="Bowers K."/>
            <person name="McGinley-Smith S."/>
            <person name="Mohammad A.W."/>
            <person name="Gnirke A."/>
            <person name="Yurkov A.M."/>
            <person name="Nowrousian M."/>
            <person name="Sun S."/>
            <person name="Cuomo C.A."/>
            <person name="Heitman J."/>
        </authorList>
    </citation>
    <scope>NUCLEOTIDE SEQUENCE [LARGE SCALE GENOMIC DNA]</scope>
    <source>
        <strain evidence="8 9">CBS 6074</strain>
    </source>
</reference>
<evidence type="ECO:0000256" key="3">
    <source>
        <dbReference type="ARBA" id="ARBA00022723"/>
    </source>
</evidence>
<dbReference type="SUPFAM" id="SSF51395">
    <property type="entry name" value="FMN-linked oxidoreductases"/>
    <property type="match status" value="1"/>
</dbReference>
<sequence length="606" mass="67121">MSGFSPLRAVLNLRTGTGSKASFISRRKLSNQASSTSTRRIDQRLAVGAGVALAVPTYLYYTRAKLDYQPNTTPDRVDDHVPAQPLSAKGNGGKEVSRVTSRQVLDKKDSDEYWVVINGEVYNVTDFLEEHPGGPEIIQNNRSKDVSYIFNPRHPSDQLNKENLPPSVKHLGQLEISDESEKEELKLKISKSESDEKERIENLRKEYQDKDLSNIILNMRDFEKAAEELCPKVGWAYYASAADDEITKEENNTDYKKLRFRPRVLRSVREVDASTKILGYDSTLPLYISPAAMAKLGHPDGEVNLTKGAASAGIIQGISSFASCSPEEIVAARAPNQPLFFQLYINSKRHIAKGVVEKINKLGFNAILLTVDAPVGGKRERDIRAKGEFEAPKSDTYDKQGDTKGVAEAIFSAVDPDLSWKDLKWLKEQTDLPIIIKGIQTVEDAVQAYKYGADGVILSNHGGRQLDTTQTGISTLLEIRKHAPFLLRPECRVPMGPSKELIENPDLLTPSKPLNEKPLDRKFSIFVDGGIWRGTDAVKAICLGADAVGVGRGFLFAQTVAGVKGVEHAIKIFESEIQLTMRLLGATKIEDLRPSMVDFADPQREQ</sequence>
<dbReference type="RefSeq" id="XP_066072140.1">
    <property type="nucleotide sequence ID" value="XM_066216043.1"/>
</dbReference>
<dbReference type="PROSITE" id="PS50255">
    <property type="entry name" value="CYTOCHROME_B5_2"/>
    <property type="match status" value="1"/>
</dbReference>
<keyword evidence="4" id="KW-0560">Oxidoreductase</keyword>
<dbReference type="Pfam" id="PF00173">
    <property type="entry name" value="Cyt-b5"/>
    <property type="match status" value="1"/>
</dbReference>
<dbReference type="Pfam" id="PF01070">
    <property type="entry name" value="FMN_dh"/>
    <property type="match status" value="1"/>
</dbReference>
<dbReference type="InterPro" id="IPR018506">
    <property type="entry name" value="Cyt_B5_heme-BS"/>
</dbReference>
<dbReference type="PANTHER" id="PTHR10578:SF101">
    <property type="entry name" value="L-LACTATE DEHYDROGENASE (CYTOCHROME B2)"/>
    <property type="match status" value="1"/>
</dbReference>
<dbReference type="InterPro" id="IPR008259">
    <property type="entry name" value="FMN_hydac_DH_AS"/>
</dbReference>
<accession>A0AAX4JKQ3</accession>
<feature type="domain" description="Cytochrome b5 heme-binding" evidence="6">
    <location>
        <begin position="96"/>
        <end position="175"/>
    </location>
</feature>
<dbReference type="InterPro" id="IPR036400">
    <property type="entry name" value="Cyt_B5-like_heme/steroid_sf"/>
</dbReference>
<dbReference type="GeneID" id="91090912"/>
<evidence type="ECO:0000313" key="8">
    <source>
        <dbReference type="EMBL" id="WWC85377.1"/>
    </source>
</evidence>
<dbReference type="PROSITE" id="PS51349">
    <property type="entry name" value="FMN_HYDROXY_ACID_DH_2"/>
    <property type="match status" value="1"/>
</dbReference>
<evidence type="ECO:0000256" key="4">
    <source>
        <dbReference type="ARBA" id="ARBA00023002"/>
    </source>
</evidence>
<dbReference type="PROSITE" id="PS00557">
    <property type="entry name" value="FMN_HYDROXY_ACID_DH_1"/>
    <property type="match status" value="1"/>
</dbReference>
<dbReference type="GO" id="GO:0004460">
    <property type="term" value="F:L-lactate dehydrogenase (cytochrome) activity"/>
    <property type="evidence" value="ECO:0007669"/>
    <property type="project" value="TreeGrafter"/>
</dbReference>
<comment type="cofactor">
    <cofactor evidence="1">
        <name>FMN</name>
        <dbReference type="ChEBI" id="CHEBI:58210"/>
    </cofactor>
</comment>